<dbReference type="OrthoDB" id="2496688at2759"/>
<proteinExistence type="predicted"/>
<dbReference type="KEGG" id="mlr:MELLADRAFT_85751"/>
<organism evidence="2">
    <name type="scientific">Melampsora larici-populina (strain 98AG31 / pathotype 3-4-7)</name>
    <name type="common">Poplar leaf rust fungus</name>
    <dbReference type="NCBI Taxonomy" id="747676"/>
    <lineage>
        <taxon>Eukaryota</taxon>
        <taxon>Fungi</taxon>
        <taxon>Dikarya</taxon>
        <taxon>Basidiomycota</taxon>
        <taxon>Pucciniomycotina</taxon>
        <taxon>Pucciniomycetes</taxon>
        <taxon>Pucciniales</taxon>
        <taxon>Melampsoraceae</taxon>
        <taxon>Melampsora</taxon>
    </lineage>
</organism>
<gene>
    <name evidence="1" type="ORF">MELLADRAFT_85751</name>
</gene>
<accession>F4RJM9</accession>
<dbReference type="eggNOG" id="ENOG502RSCQ">
    <property type="taxonomic scope" value="Eukaryota"/>
</dbReference>
<dbReference type="RefSeq" id="XP_007409242.1">
    <property type="nucleotide sequence ID" value="XM_007409180.1"/>
</dbReference>
<name>F4RJM9_MELLP</name>
<evidence type="ECO:0000313" key="1">
    <source>
        <dbReference type="EMBL" id="EGG07335.1"/>
    </source>
</evidence>
<dbReference type="AlphaFoldDB" id="F4RJM9"/>
<dbReference type="Proteomes" id="UP000001072">
    <property type="component" value="Unassembled WGS sequence"/>
</dbReference>
<dbReference type="EMBL" id="GL883104">
    <property type="protein sequence ID" value="EGG07335.1"/>
    <property type="molecule type" value="Genomic_DNA"/>
</dbReference>
<reference evidence="2" key="1">
    <citation type="journal article" date="2011" name="Proc. Natl. Acad. Sci. U.S.A.">
        <title>Obligate biotrophy features unraveled by the genomic analysis of rust fungi.</title>
        <authorList>
            <person name="Duplessis S."/>
            <person name="Cuomo C.A."/>
            <person name="Lin Y.-C."/>
            <person name="Aerts A."/>
            <person name="Tisserant E."/>
            <person name="Veneault-Fourrey C."/>
            <person name="Joly D.L."/>
            <person name="Hacquard S."/>
            <person name="Amselem J."/>
            <person name="Cantarel B.L."/>
            <person name="Chiu R."/>
            <person name="Coutinho P.M."/>
            <person name="Feau N."/>
            <person name="Field M."/>
            <person name="Frey P."/>
            <person name="Gelhaye E."/>
            <person name="Goldberg J."/>
            <person name="Grabherr M.G."/>
            <person name="Kodira C.D."/>
            <person name="Kohler A."/>
            <person name="Kuees U."/>
            <person name="Lindquist E.A."/>
            <person name="Lucas S.M."/>
            <person name="Mago R."/>
            <person name="Mauceli E."/>
            <person name="Morin E."/>
            <person name="Murat C."/>
            <person name="Pangilinan J.L."/>
            <person name="Park R."/>
            <person name="Pearson M."/>
            <person name="Quesneville H."/>
            <person name="Rouhier N."/>
            <person name="Sakthikumar S."/>
            <person name="Salamov A.A."/>
            <person name="Schmutz J."/>
            <person name="Selles B."/>
            <person name="Shapiro H."/>
            <person name="Tanguay P."/>
            <person name="Tuskan G.A."/>
            <person name="Henrissat B."/>
            <person name="Van de Peer Y."/>
            <person name="Rouze P."/>
            <person name="Ellis J.G."/>
            <person name="Dodds P.N."/>
            <person name="Schein J.E."/>
            <person name="Zhong S."/>
            <person name="Hamelin R.C."/>
            <person name="Grigoriev I.V."/>
            <person name="Szabo L.J."/>
            <person name="Martin F."/>
        </authorList>
    </citation>
    <scope>NUCLEOTIDE SEQUENCE [LARGE SCALE GENOMIC DNA]</scope>
    <source>
        <strain evidence="2">98AG31 / pathotype 3-4-7</strain>
    </source>
</reference>
<dbReference type="VEuPathDB" id="FungiDB:MELLADRAFT_85751"/>
<dbReference type="GeneID" id="18933949"/>
<keyword evidence="2" id="KW-1185">Reference proteome</keyword>
<evidence type="ECO:0000313" key="2">
    <source>
        <dbReference type="Proteomes" id="UP000001072"/>
    </source>
</evidence>
<sequence>MNNLREVLDIQLSSLGSLPLTDDQIRSLNLICGPELLIASMELIDKRSVSRLRSPMSDTLYQVNRNTKSYLVCITQRSTCQCSSFLKHVILSSTQITVLSHHFSQSIFFFIPF</sequence>
<dbReference type="InParanoid" id="F4RJM9"/>
<dbReference type="HOGENOM" id="CLU_2134059_0_0_1"/>
<protein>
    <submittedName>
        <fullName evidence="1">Uncharacterized protein</fullName>
    </submittedName>
</protein>